<organism evidence="1 2">
    <name type="scientific">Scophthalmus maximus</name>
    <name type="common">Turbot</name>
    <name type="synonym">Psetta maxima</name>
    <dbReference type="NCBI Taxonomy" id="52904"/>
    <lineage>
        <taxon>Eukaryota</taxon>
        <taxon>Metazoa</taxon>
        <taxon>Chordata</taxon>
        <taxon>Craniata</taxon>
        <taxon>Vertebrata</taxon>
        <taxon>Euteleostomi</taxon>
        <taxon>Actinopterygii</taxon>
        <taxon>Neopterygii</taxon>
        <taxon>Teleostei</taxon>
        <taxon>Neoteleostei</taxon>
        <taxon>Acanthomorphata</taxon>
        <taxon>Carangaria</taxon>
        <taxon>Pleuronectiformes</taxon>
        <taxon>Pleuronectoidei</taxon>
        <taxon>Scophthalmidae</taxon>
        <taxon>Scophthalmus</taxon>
    </lineage>
</organism>
<comment type="caution">
    <text evidence="1">The sequence shown here is derived from an EMBL/GenBank/DDBJ whole genome shotgun (WGS) entry which is preliminary data.</text>
</comment>
<reference evidence="1 2" key="1">
    <citation type="submission" date="2019-06" db="EMBL/GenBank/DDBJ databases">
        <title>Draft genomes of female and male turbot (Scophthalmus maximus).</title>
        <authorList>
            <person name="Xu H."/>
            <person name="Xu X.-W."/>
            <person name="Shao C."/>
            <person name="Chen S."/>
        </authorList>
    </citation>
    <scope>NUCLEOTIDE SEQUENCE [LARGE SCALE GENOMIC DNA]</scope>
    <source>
        <strain evidence="1">Ysfricsl-2016a</strain>
        <tissue evidence="1">Blood</tissue>
    </source>
</reference>
<protein>
    <submittedName>
        <fullName evidence="1">Uncharacterized protein</fullName>
    </submittedName>
</protein>
<dbReference type="Proteomes" id="UP000438429">
    <property type="component" value="Unassembled WGS sequence"/>
</dbReference>
<gene>
    <name evidence="1" type="ORF">F2P81_006214</name>
</gene>
<accession>A0A6A4SYK1</accession>
<name>A0A6A4SYK1_SCOMX</name>
<evidence type="ECO:0000313" key="1">
    <source>
        <dbReference type="EMBL" id="KAF0040316.1"/>
    </source>
</evidence>
<evidence type="ECO:0000313" key="2">
    <source>
        <dbReference type="Proteomes" id="UP000438429"/>
    </source>
</evidence>
<dbReference type="EMBL" id="VEVO01000006">
    <property type="protein sequence ID" value="KAF0040316.1"/>
    <property type="molecule type" value="Genomic_DNA"/>
</dbReference>
<sequence>MFRRVHQTESSSEAMGGVNIHATADSGGNRCSVNRVFSFNYSRAISAERVHCSTCDDRQGGENREGGLEIDVSMLRICTL</sequence>
<proteinExistence type="predicted"/>
<dbReference type="AlphaFoldDB" id="A0A6A4SYK1"/>